<dbReference type="OrthoDB" id="407658at2759"/>
<proteinExistence type="predicted"/>
<accession>A0A2A6BEK9</accession>
<gene>
    <name evidence="1" type="primary">WBGene00275302</name>
</gene>
<sequence>MNISIIIVVKQGTDPMIKYSRALNSLRCYSLLQEYPFYIVFDDIYDECKKHKDKFFRRHCTIEKFMRHNLSPDEWLFVMDADIAVVNPNMYVLDQFFFYKTQHISSLLEKYINSRFDITLFDRFFNWEVAALSYLVRNTDTGRRFVGQFALWEFKLPNVTGHGTDNGALHPYLMELLAPGPSKIKDVCYEIWYKSESSRELFSMEACSRMVIGDRVEFPEKSLRILPKGTAWARDIYLLSSAWAENDFMAGALQLHAAKEDNFRPYDSKLDDFSKMSDKDLIMWLPQDRTHSYVFPVLTKLNLEQCMKGDAVWHLDGRLKISNERKMKALEMFEYGVLKMRMGFVSLLAGIFQKKSGV</sequence>
<dbReference type="InterPro" id="IPR029044">
    <property type="entry name" value="Nucleotide-diphossugar_trans"/>
</dbReference>
<organism evidence="1 2">
    <name type="scientific">Pristionchus pacificus</name>
    <name type="common">Parasitic nematode worm</name>
    <dbReference type="NCBI Taxonomy" id="54126"/>
    <lineage>
        <taxon>Eukaryota</taxon>
        <taxon>Metazoa</taxon>
        <taxon>Ecdysozoa</taxon>
        <taxon>Nematoda</taxon>
        <taxon>Chromadorea</taxon>
        <taxon>Rhabditida</taxon>
        <taxon>Rhabditina</taxon>
        <taxon>Diplogasteromorpha</taxon>
        <taxon>Diplogasteroidea</taxon>
        <taxon>Neodiplogasteridae</taxon>
        <taxon>Pristionchus</taxon>
    </lineage>
</organism>
<accession>A0A8R1USC1</accession>
<dbReference type="EnsemblMetazoa" id="PPA36933.1">
    <property type="protein sequence ID" value="PPA36933.1"/>
    <property type="gene ID" value="WBGene00275302"/>
</dbReference>
<dbReference type="InterPro" id="IPR004988">
    <property type="entry name" value="DUF273"/>
</dbReference>
<reference evidence="1" key="2">
    <citation type="submission" date="2022-06" db="UniProtKB">
        <authorList>
            <consortium name="EnsemblMetazoa"/>
        </authorList>
    </citation>
    <scope>IDENTIFICATION</scope>
    <source>
        <strain evidence="1">PS312</strain>
    </source>
</reference>
<protein>
    <submittedName>
        <fullName evidence="1">Uncharacterized protein</fullName>
    </submittedName>
</protein>
<name>A0A2A6BEK9_PRIPA</name>
<dbReference type="PANTHER" id="PTHR31562">
    <property type="entry name" value="PROTEIN CBG18972"/>
    <property type="match status" value="1"/>
</dbReference>
<dbReference type="AlphaFoldDB" id="A0A2A6BEK9"/>
<evidence type="ECO:0000313" key="2">
    <source>
        <dbReference type="Proteomes" id="UP000005239"/>
    </source>
</evidence>
<dbReference type="PANTHER" id="PTHR31562:SF9">
    <property type="entry name" value="GLYCOSYLTRANSFERASE FAMILY 8 PROTEIN"/>
    <property type="match status" value="1"/>
</dbReference>
<dbReference type="Proteomes" id="UP000005239">
    <property type="component" value="Unassembled WGS sequence"/>
</dbReference>
<evidence type="ECO:0000313" key="1">
    <source>
        <dbReference type="EnsemblMetazoa" id="PPA36933.1"/>
    </source>
</evidence>
<reference evidence="2" key="1">
    <citation type="journal article" date="2008" name="Nat. Genet.">
        <title>The Pristionchus pacificus genome provides a unique perspective on nematode lifestyle and parasitism.</title>
        <authorList>
            <person name="Dieterich C."/>
            <person name="Clifton S.W."/>
            <person name="Schuster L.N."/>
            <person name="Chinwalla A."/>
            <person name="Delehaunty K."/>
            <person name="Dinkelacker I."/>
            <person name="Fulton L."/>
            <person name="Fulton R."/>
            <person name="Godfrey J."/>
            <person name="Minx P."/>
            <person name="Mitreva M."/>
            <person name="Roeseler W."/>
            <person name="Tian H."/>
            <person name="Witte H."/>
            <person name="Yang S.P."/>
            <person name="Wilson R.K."/>
            <person name="Sommer R.J."/>
        </authorList>
    </citation>
    <scope>NUCLEOTIDE SEQUENCE [LARGE SCALE GENOMIC DNA]</scope>
    <source>
        <strain evidence="2">PS312</strain>
    </source>
</reference>
<keyword evidence="2" id="KW-1185">Reference proteome</keyword>
<dbReference type="Pfam" id="PF03314">
    <property type="entry name" value="DUF273"/>
    <property type="match status" value="1"/>
</dbReference>
<dbReference type="Gene3D" id="3.90.550.10">
    <property type="entry name" value="Spore Coat Polysaccharide Biosynthesis Protein SpsA, Chain A"/>
    <property type="match status" value="1"/>
</dbReference>